<comment type="caution">
    <text evidence="1">The sequence shown here is derived from an EMBL/GenBank/DDBJ whole genome shotgun (WGS) entry which is preliminary data.</text>
</comment>
<evidence type="ECO:0000313" key="1">
    <source>
        <dbReference type="EMBL" id="TWT93131.1"/>
    </source>
</evidence>
<organism evidence="1 2">
    <name type="scientific">Neorhodopirellula pilleata</name>
    <dbReference type="NCBI Taxonomy" id="2714738"/>
    <lineage>
        <taxon>Bacteria</taxon>
        <taxon>Pseudomonadati</taxon>
        <taxon>Planctomycetota</taxon>
        <taxon>Planctomycetia</taxon>
        <taxon>Pirellulales</taxon>
        <taxon>Pirellulaceae</taxon>
        <taxon>Neorhodopirellula</taxon>
    </lineage>
</organism>
<accession>A0A5C6A1K4</accession>
<keyword evidence="2" id="KW-1185">Reference proteome</keyword>
<reference evidence="1 2" key="1">
    <citation type="submission" date="2019-02" db="EMBL/GenBank/DDBJ databases">
        <title>Deep-cultivation of Planctomycetes and their phenomic and genomic characterization uncovers novel biology.</title>
        <authorList>
            <person name="Wiegand S."/>
            <person name="Jogler M."/>
            <person name="Boedeker C."/>
            <person name="Pinto D."/>
            <person name="Vollmers J."/>
            <person name="Rivas-Marin E."/>
            <person name="Kohn T."/>
            <person name="Peeters S.H."/>
            <person name="Heuer A."/>
            <person name="Rast P."/>
            <person name="Oberbeckmann S."/>
            <person name="Bunk B."/>
            <person name="Jeske O."/>
            <person name="Meyerdierks A."/>
            <person name="Storesund J.E."/>
            <person name="Kallscheuer N."/>
            <person name="Luecker S."/>
            <person name="Lage O.M."/>
            <person name="Pohl T."/>
            <person name="Merkel B.J."/>
            <person name="Hornburger P."/>
            <person name="Mueller R.-W."/>
            <person name="Bruemmer F."/>
            <person name="Labrenz M."/>
            <person name="Spormann A.M."/>
            <person name="Op Den Camp H."/>
            <person name="Overmann J."/>
            <person name="Amann R."/>
            <person name="Jetten M.S.M."/>
            <person name="Mascher T."/>
            <person name="Medema M.H."/>
            <person name="Devos D.P."/>
            <person name="Kaster A.-K."/>
            <person name="Ovreas L."/>
            <person name="Rohde M."/>
            <person name="Galperin M.Y."/>
            <person name="Jogler C."/>
        </authorList>
    </citation>
    <scope>NUCLEOTIDE SEQUENCE [LARGE SCALE GENOMIC DNA]</scope>
    <source>
        <strain evidence="1 2">Pla100</strain>
    </source>
</reference>
<name>A0A5C6A1K4_9BACT</name>
<dbReference type="InterPro" id="IPR008508">
    <property type="entry name" value="Bax1"/>
</dbReference>
<proteinExistence type="predicted"/>
<dbReference type="EMBL" id="SJPM01000010">
    <property type="protein sequence ID" value="TWT93131.1"/>
    <property type="molecule type" value="Genomic_DNA"/>
</dbReference>
<dbReference type="OrthoDB" id="5292613at2"/>
<dbReference type="AlphaFoldDB" id="A0A5C6A1K4"/>
<dbReference type="PANTHER" id="PTHR39640">
    <property type="entry name" value="VNG6129C"/>
    <property type="match status" value="1"/>
</dbReference>
<evidence type="ECO:0008006" key="3">
    <source>
        <dbReference type="Google" id="ProtNLM"/>
    </source>
</evidence>
<dbReference type="PANTHER" id="PTHR39640:SF1">
    <property type="entry name" value="DUF790 FAMILY PROTEIN"/>
    <property type="match status" value="1"/>
</dbReference>
<gene>
    <name evidence="1" type="ORF">Pla100_44480</name>
</gene>
<dbReference type="Pfam" id="PF05626">
    <property type="entry name" value="DUF790"/>
    <property type="match status" value="1"/>
</dbReference>
<sequence>MLRSEHSLAEIDFRRRTIQPDRLMRERDSAYIDAVDACLNLYRNSIGEARQEIHRGVADVLSSVPGCPPKRIAAFCKLFDDSARYEANGRAASALRCRVFEAASPLHPIVSQREGIFEHDLASARQIVCEAVGLSWPEIESRMFADVIELQRLQEFDDKLTPIDWLSAYNMAQTQAALYRATSVRIDAWSDFKTIARHAKLARLMHRIDKIDRPEPGFRFQLDGAGSCLRETTRYGIGFAKLLPKLLTCRRWQLSARVLGPNHQVLRLDVSPKDRLRSPLQPEDDFDSEFERQVDAAWQRNPPPAWRLERESELLVRGQTVLTPDFVLRHDDGRKIFLEVIGFWTPEYLRDKSERMRGWLDGGQQDRRDRWLLMFPKKPSERAEKIAEVLTLSFLLFDPKQAPSEWIAAVESKQ</sequence>
<dbReference type="Proteomes" id="UP000316213">
    <property type="component" value="Unassembled WGS sequence"/>
</dbReference>
<evidence type="ECO:0000313" key="2">
    <source>
        <dbReference type="Proteomes" id="UP000316213"/>
    </source>
</evidence>
<protein>
    <recommendedName>
        <fullName evidence="3">DUF790 family protein</fullName>
    </recommendedName>
</protein>
<dbReference type="RefSeq" id="WP_146579963.1">
    <property type="nucleotide sequence ID" value="NZ_SJPM01000010.1"/>
</dbReference>